<gene>
    <name evidence="1" type="ORF">EVA_14697</name>
</gene>
<evidence type="ECO:0000313" key="1">
    <source>
        <dbReference type="EMBL" id="EJW97196.1"/>
    </source>
</evidence>
<reference evidence="1" key="1">
    <citation type="journal article" date="2012" name="PLoS ONE">
        <title>Gene sets for utilization of primary and secondary nutrition supplies in the distal gut of endangered iberian lynx.</title>
        <authorList>
            <person name="Alcaide M."/>
            <person name="Messina E."/>
            <person name="Richter M."/>
            <person name="Bargiela R."/>
            <person name="Peplies J."/>
            <person name="Huws S.A."/>
            <person name="Newbold C.J."/>
            <person name="Golyshin P.N."/>
            <person name="Simon M.A."/>
            <person name="Lopez G."/>
            <person name="Yakimov M.M."/>
            <person name="Ferrer M."/>
        </authorList>
    </citation>
    <scope>NUCLEOTIDE SEQUENCE</scope>
</reference>
<comment type="caution">
    <text evidence="1">The sequence shown here is derived from an EMBL/GenBank/DDBJ whole genome shotgun (WGS) entry which is preliminary data.</text>
</comment>
<protein>
    <submittedName>
        <fullName evidence="1">Uncharacterized protein</fullName>
    </submittedName>
</protein>
<organism evidence="1">
    <name type="scientific">gut metagenome</name>
    <dbReference type="NCBI Taxonomy" id="749906"/>
    <lineage>
        <taxon>unclassified sequences</taxon>
        <taxon>metagenomes</taxon>
        <taxon>organismal metagenomes</taxon>
    </lineage>
</organism>
<accession>J9FQH6</accession>
<dbReference type="EMBL" id="AMCI01004890">
    <property type="protein sequence ID" value="EJW97196.1"/>
    <property type="molecule type" value="Genomic_DNA"/>
</dbReference>
<dbReference type="AlphaFoldDB" id="J9FQH6"/>
<name>J9FQH6_9ZZZZ</name>
<sequence>MVPLRQTAFLRPDKSSRYLQHCKHRRYVLQWAVLP</sequence>
<proteinExistence type="predicted"/>